<feature type="region of interest" description="Disordered" evidence="1">
    <location>
        <begin position="1"/>
        <end position="67"/>
    </location>
</feature>
<keyword evidence="3" id="KW-1185">Reference proteome</keyword>
<evidence type="ECO:0000256" key="1">
    <source>
        <dbReference type="SAM" id="MobiDB-lite"/>
    </source>
</evidence>
<proteinExistence type="predicted"/>
<name>R0L8E1_ANAPL</name>
<reference evidence="3" key="1">
    <citation type="journal article" date="2013" name="Nat. Genet.">
        <title>The duck genome and transcriptome provide insight into an avian influenza virus reservoir species.</title>
        <authorList>
            <person name="Huang Y."/>
            <person name="Li Y."/>
            <person name="Burt D.W."/>
            <person name="Chen H."/>
            <person name="Zhang Y."/>
            <person name="Qian W."/>
            <person name="Kim H."/>
            <person name="Gan S."/>
            <person name="Zhao Y."/>
            <person name="Li J."/>
            <person name="Yi K."/>
            <person name="Feng H."/>
            <person name="Zhu P."/>
            <person name="Li B."/>
            <person name="Liu Q."/>
            <person name="Fairley S."/>
            <person name="Magor K.E."/>
            <person name="Du Z."/>
            <person name="Hu X."/>
            <person name="Goodman L."/>
            <person name="Tafer H."/>
            <person name="Vignal A."/>
            <person name="Lee T."/>
            <person name="Kim K.W."/>
            <person name="Sheng Z."/>
            <person name="An Y."/>
            <person name="Searle S."/>
            <person name="Herrero J."/>
            <person name="Groenen M.A."/>
            <person name="Crooijmans R.P."/>
            <person name="Faraut T."/>
            <person name="Cai Q."/>
            <person name="Webster R.G."/>
            <person name="Aldridge J.R."/>
            <person name="Warren W.C."/>
            <person name="Bartschat S."/>
            <person name="Kehr S."/>
            <person name="Marz M."/>
            <person name="Stadler P.F."/>
            <person name="Smith J."/>
            <person name="Kraus R.H."/>
            <person name="Zhao Y."/>
            <person name="Ren L."/>
            <person name="Fei J."/>
            <person name="Morisson M."/>
            <person name="Kaiser P."/>
            <person name="Griffin D.K."/>
            <person name="Rao M."/>
            <person name="Pitel F."/>
            <person name="Wang J."/>
            <person name="Li N."/>
        </authorList>
    </citation>
    <scope>NUCLEOTIDE SEQUENCE [LARGE SCALE GENOMIC DNA]</scope>
</reference>
<accession>R0L8E1</accession>
<dbReference type="EMBL" id="KB743944">
    <property type="protein sequence ID" value="EOA96567.1"/>
    <property type="molecule type" value="Genomic_DNA"/>
</dbReference>
<organism evidence="2 3">
    <name type="scientific">Anas platyrhynchos</name>
    <name type="common">Mallard</name>
    <name type="synonym">Anas boschas</name>
    <dbReference type="NCBI Taxonomy" id="8839"/>
    <lineage>
        <taxon>Eukaryota</taxon>
        <taxon>Metazoa</taxon>
        <taxon>Chordata</taxon>
        <taxon>Craniata</taxon>
        <taxon>Vertebrata</taxon>
        <taxon>Euteleostomi</taxon>
        <taxon>Archelosauria</taxon>
        <taxon>Archosauria</taxon>
        <taxon>Dinosauria</taxon>
        <taxon>Saurischia</taxon>
        <taxon>Theropoda</taxon>
        <taxon>Coelurosauria</taxon>
        <taxon>Aves</taxon>
        <taxon>Neognathae</taxon>
        <taxon>Galloanserae</taxon>
        <taxon>Anseriformes</taxon>
        <taxon>Anatidae</taxon>
        <taxon>Anatinae</taxon>
        <taxon>Anas</taxon>
    </lineage>
</organism>
<dbReference type="Proteomes" id="UP000296049">
    <property type="component" value="Unassembled WGS sequence"/>
</dbReference>
<feature type="compositionally biased region" description="Basic and acidic residues" evidence="1">
    <location>
        <begin position="1"/>
        <end position="11"/>
    </location>
</feature>
<gene>
    <name evidence="2" type="ORF">Anapl_04312</name>
</gene>
<dbReference type="AlphaFoldDB" id="R0L8E1"/>
<protein>
    <submittedName>
        <fullName evidence="2">Uncharacterized protein</fullName>
    </submittedName>
</protein>
<feature type="region of interest" description="Disordered" evidence="1">
    <location>
        <begin position="84"/>
        <end position="110"/>
    </location>
</feature>
<feature type="compositionally biased region" description="Pro residues" evidence="1">
    <location>
        <begin position="93"/>
        <end position="104"/>
    </location>
</feature>
<evidence type="ECO:0000313" key="3">
    <source>
        <dbReference type="Proteomes" id="UP000296049"/>
    </source>
</evidence>
<sequence>MLQHTEADKGPRGHLGCPSEDNHANPPVRGGGLSVGLRQAASCSERRSPQPALPVQPRAPSKAVHRLAGSSTIVRMAAPCPSAAGISMAAPASPQPPACSPPEDLPNNTQDQVLASPAKLTRASMADAMKKLSITGRTQLAAGKNHVRTQSETCVCIERL</sequence>
<evidence type="ECO:0000313" key="2">
    <source>
        <dbReference type="EMBL" id="EOA96567.1"/>
    </source>
</evidence>